<protein>
    <submittedName>
        <fullName evidence="1">Uncharacterized protein</fullName>
    </submittedName>
</protein>
<comment type="caution">
    <text evidence="1">The sequence shown here is derived from an EMBL/GenBank/DDBJ whole genome shotgun (WGS) entry which is preliminary data.</text>
</comment>
<keyword evidence="2" id="KW-1185">Reference proteome</keyword>
<evidence type="ECO:0000313" key="1">
    <source>
        <dbReference type="EMBL" id="KAJ9076761.1"/>
    </source>
</evidence>
<sequence>MPSDLIELGENWKCRKACDLCHKKHLACDRGSPSCSSCLANQTPCTRDRQFTYPSTRHQNVKTFSCLDKEGEIGESSFDVNFKKSIIFKPYNPQKTKPKAAGKLHSSTRARVQSGTLTSREKHASPIARFFKKYEDDWLVILQKWYILPSTQRFFHYFTKLSGLSLARSSSSEKVFIIDTFINKMSVLGTEKKVVLHLNISPSDTAALLKSAQTSFFYYFNPFVPLFTRYGYDRQPRSLFLQFSVWRVGLQFVADSKLRDSLLEFIDNKLLEMLRPSALAFTLDSLQGLLLLFMVVNRAPLLKKREAMHGLIQVLFFALGLHSQSTTFNGSCLYSKETIFERELAKRIVICYFSFYFWSVGEPVFTLGCMTNEKKNEFFVDTFLRKVKERSRATRNPGHDPYTYISFVKGDSNNMDRGATETSLYLSPEAINWESLDCSLLYISKYLNDEAVNMLEHHFKLNFSPKNITLDYLEETLGETLLKLQELFFSCINDLRTIQRKSNPDSKPWVDDRSRSASHLRQPYPNINLRFYKDGSLEYTQMIVFVVLRYHFSQLELLKAAVRVEAESNPTDPSRSPRVRLSPNFIIVGLRSAVQIIRINKLLGNGPFLFMKYNFLFVASQFIMQYYHVYNSAAFTPLVPISETSNPHQPLDLRSALRSSKGQLESSPTSYFTYQLQSLSALLNALLAHHGINLDS</sequence>
<accession>A0ACC2TQK0</accession>
<proteinExistence type="predicted"/>
<organism evidence="1 2">
    <name type="scientific">Entomophthora muscae</name>
    <dbReference type="NCBI Taxonomy" id="34485"/>
    <lineage>
        <taxon>Eukaryota</taxon>
        <taxon>Fungi</taxon>
        <taxon>Fungi incertae sedis</taxon>
        <taxon>Zoopagomycota</taxon>
        <taxon>Entomophthoromycotina</taxon>
        <taxon>Entomophthoromycetes</taxon>
        <taxon>Entomophthorales</taxon>
        <taxon>Entomophthoraceae</taxon>
        <taxon>Entomophthora</taxon>
    </lineage>
</organism>
<reference evidence="1" key="1">
    <citation type="submission" date="2022-04" db="EMBL/GenBank/DDBJ databases">
        <title>Genome of the entomopathogenic fungus Entomophthora muscae.</title>
        <authorList>
            <person name="Elya C."/>
            <person name="Lovett B.R."/>
            <person name="Lee E."/>
            <person name="Macias A.M."/>
            <person name="Hajek A.E."/>
            <person name="De Bivort B.L."/>
            <person name="Kasson M.T."/>
            <person name="De Fine Licht H.H."/>
            <person name="Stajich J.E."/>
        </authorList>
    </citation>
    <scope>NUCLEOTIDE SEQUENCE</scope>
    <source>
        <strain evidence="1">Berkeley</strain>
    </source>
</reference>
<name>A0ACC2TQK0_9FUNG</name>
<dbReference type="EMBL" id="QTSX02002249">
    <property type="protein sequence ID" value="KAJ9076761.1"/>
    <property type="molecule type" value="Genomic_DNA"/>
</dbReference>
<dbReference type="Proteomes" id="UP001165960">
    <property type="component" value="Unassembled WGS sequence"/>
</dbReference>
<gene>
    <name evidence="1" type="ORF">DSO57_1023169</name>
</gene>
<evidence type="ECO:0000313" key="2">
    <source>
        <dbReference type="Proteomes" id="UP001165960"/>
    </source>
</evidence>